<organism evidence="1 2">
    <name type="scientific">Dallia pectoralis</name>
    <name type="common">Alaska blackfish</name>
    <dbReference type="NCBI Taxonomy" id="75939"/>
    <lineage>
        <taxon>Eukaryota</taxon>
        <taxon>Metazoa</taxon>
        <taxon>Chordata</taxon>
        <taxon>Craniata</taxon>
        <taxon>Vertebrata</taxon>
        <taxon>Euteleostomi</taxon>
        <taxon>Actinopterygii</taxon>
        <taxon>Neopterygii</taxon>
        <taxon>Teleostei</taxon>
        <taxon>Protacanthopterygii</taxon>
        <taxon>Esociformes</taxon>
        <taxon>Umbridae</taxon>
        <taxon>Dallia</taxon>
    </lineage>
</organism>
<name>A0ACC2FRS1_DALPE</name>
<sequence length="102" mass="11229">MNVSLNRKNCSYVCVVQKAYQAKDSIISSVTTKVKGTGFTNLSGLGAHVWDVADYNIPPEGGVLGILIDWSCDLDFPERYCGPKYSFRRIDNKNPENNVAPG</sequence>
<accession>A0ACC2FRS1</accession>
<dbReference type="EMBL" id="CM055750">
    <property type="protein sequence ID" value="KAJ7994072.1"/>
    <property type="molecule type" value="Genomic_DNA"/>
</dbReference>
<keyword evidence="2" id="KW-1185">Reference proteome</keyword>
<evidence type="ECO:0000313" key="1">
    <source>
        <dbReference type="EMBL" id="KAJ7994072.1"/>
    </source>
</evidence>
<evidence type="ECO:0000313" key="2">
    <source>
        <dbReference type="Proteomes" id="UP001157502"/>
    </source>
</evidence>
<comment type="caution">
    <text evidence="1">The sequence shown here is derived from an EMBL/GenBank/DDBJ whole genome shotgun (WGS) entry which is preliminary data.</text>
</comment>
<reference evidence="1" key="1">
    <citation type="submission" date="2021-05" db="EMBL/GenBank/DDBJ databases">
        <authorList>
            <person name="Pan Q."/>
            <person name="Jouanno E."/>
            <person name="Zahm M."/>
            <person name="Klopp C."/>
            <person name="Cabau C."/>
            <person name="Louis A."/>
            <person name="Berthelot C."/>
            <person name="Parey E."/>
            <person name="Roest Crollius H."/>
            <person name="Montfort J."/>
            <person name="Robinson-Rechavi M."/>
            <person name="Bouchez O."/>
            <person name="Lampietro C."/>
            <person name="Lopez Roques C."/>
            <person name="Donnadieu C."/>
            <person name="Postlethwait J."/>
            <person name="Bobe J."/>
            <person name="Dillon D."/>
            <person name="Chandos A."/>
            <person name="von Hippel F."/>
            <person name="Guiguen Y."/>
        </authorList>
    </citation>
    <scope>NUCLEOTIDE SEQUENCE</scope>
    <source>
        <strain evidence="1">YG-Jan2019</strain>
    </source>
</reference>
<dbReference type="Proteomes" id="UP001157502">
    <property type="component" value="Chromosome 23"/>
</dbReference>
<gene>
    <name evidence="1" type="ORF">DPEC_G00262140</name>
</gene>
<proteinExistence type="predicted"/>
<protein>
    <submittedName>
        <fullName evidence="1">Uncharacterized protein</fullName>
    </submittedName>
</protein>